<evidence type="ECO:0000256" key="5">
    <source>
        <dbReference type="ARBA" id="ARBA00023163"/>
    </source>
</evidence>
<name>A0A1A9ZC86_GLOPL</name>
<dbReference type="VEuPathDB" id="VectorBase:GPAI010317"/>
<dbReference type="EnsemblMetazoa" id="GPAI010317-RA">
    <property type="protein sequence ID" value="GPAI010317-PA"/>
    <property type="gene ID" value="GPAI010317"/>
</dbReference>
<evidence type="ECO:0000256" key="3">
    <source>
        <dbReference type="ARBA" id="ARBA00023015"/>
    </source>
</evidence>
<dbReference type="InterPro" id="IPR028002">
    <property type="entry name" value="Myb_DNA-bind_5"/>
</dbReference>
<reference evidence="8" key="2">
    <citation type="submission" date="2020-05" db="UniProtKB">
        <authorList>
            <consortium name="EnsemblMetazoa"/>
        </authorList>
    </citation>
    <scope>IDENTIFICATION</scope>
    <source>
        <strain evidence="8">IAEA</strain>
    </source>
</reference>
<keyword evidence="4" id="KW-0238">DNA-binding</keyword>
<evidence type="ECO:0000256" key="6">
    <source>
        <dbReference type="ARBA" id="ARBA00025466"/>
    </source>
</evidence>
<dbReference type="AlphaFoldDB" id="A0A1A9ZC86"/>
<comment type="subunit">
    <text evidence="1">Self-associates forming complexes of several hundred monomers.</text>
</comment>
<comment type="function">
    <text evidence="6">Involved in transvection phenomena (= synapsis-dependent gene expression), where the synaptic pairing of chromosomes carrying genes with which zeste interacts influences the expression of these genes. Zeste binds to DNA and stimulates transcription from a nearby promoter.</text>
</comment>
<keyword evidence="5" id="KW-0804">Transcription</keyword>
<protein>
    <recommendedName>
        <fullName evidence="2">Regulatory protein zeste</fullName>
    </recommendedName>
</protein>
<sequence length="258" mass="29172">KWRNHESIFNKIVKINKRQCIFLVHFIRKAKFERATKDQLSFYIEFCQQHPELLAGRSQRRSMWVIQNLWRELAKQLNAMRGPTRSPTKWRETLAVWKCQLRTRARLNQGEVQVIADSSENSRNLSELALKTFGTDASGIKHCDVSETKQVIDGEITRDLDECKDPLLAPNADMRPASVVSLKSTSASQGAASFNPASPAESLSLPQGNVLDLIIRRFKRTDALEKQILEAQLATAQAIDKLSDSLLVLAKAIGKFNK</sequence>
<reference evidence="9" key="1">
    <citation type="submission" date="2014-03" db="EMBL/GenBank/DDBJ databases">
        <authorList>
            <person name="Aksoy S."/>
            <person name="Warren W."/>
            <person name="Wilson R.K."/>
        </authorList>
    </citation>
    <scope>NUCLEOTIDE SEQUENCE [LARGE SCALE GENOMIC DNA]</scope>
    <source>
        <strain evidence="9">IAEA</strain>
    </source>
</reference>
<dbReference type="GO" id="GO:0003677">
    <property type="term" value="F:DNA binding"/>
    <property type="evidence" value="ECO:0007669"/>
    <property type="project" value="UniProtKB-KW"/>
</dbReference>
<dbReference type="Proteomes" id="UP000092445">
    <property type="component" value="Unassembled WGS sequence"/>
</dbReference>
<feature type="domain" description="Myb/SANT-like DNA-binding" evidence="7">
    <location>
        <begin position="34"/>
        <end position="103"/>
    </location>
</feature>
<evidence type="ECO:0000256" key="2">
    <source>
        <dbReference type="ARBA" id="ARBA00016807"/>
    </source>
</evidence>
<evidence type="ECO:0000256" key="4">
    <source>
        <dbReference type="ARBA" id="ARBA00023125"/>
    </source>
</evidence>
<keyword evidence="9" id="KW-1185">Reference proteome</keyword>
<evidence type="ECO:0000259" key="7">
    <source>
        <dbReference type="Pfam" id="PF13873"/>
    </source>
</evidence>
<organism evidence="8 9">
    <name type="scientific">Glossina pallidipes</name>
    <name type="common">Tsetse fly</name>
    <dbReference type="NCBI Taxonomy" id="7398"/>
    <lineage>
        <taxon>Eukaryota</taxon>
        <taxon>Metazoa</taxon>
        <taxon>Ecdysozoa</taxon>
        <taxon>Arthropoda</taxon>
        <taxon>Hexapoda</taxon>
        <taxon>Insecta</taxon>
        <taxon>Pterygota</taxon>
        <taxon>Neoptera</taxon>
        <taxon>Endopterygota</taxon>
        <taxon>Diptera</taxon>
        <taxon>Brachycera</taxon>
        <taxon>Muscomorpha</taxon>
        <taxon>Hippoboscoidea</taxon>
        <taxon>Glossinidae</taxon>
        <taxon>Glossina</taxon>
    </lineage>
</organism>
<evidence type="ECO:0000313" key="8">
    <source>
        <dbReference type="EnsemblMetazoa" id="GPAI010317-PA"/>
    </source>
</evidence>
<evidence type="ECO:0000256" key="1">
    <source>
        <dbReference type="ARBA" id="ARBA00011764"/>
    </source>
</evidence>
<accession>A0A1A9ZC86</accession>
<dbReference type="Pfam" id="PF13873">
    <property type="entry name" value="Myb_DNA-bind_5"/>
    <property type="match status" value="1"/>
</dbReference>
<keyword evidence="3" id="KW-0805">Transcription regulation</keyword>
<evidence type="ECO:0000313" key="9">
    <source>
        <dbReference type="Proteomes" id="UP000092445"/>
    </source>
</evidence>
<proteinExistence type="predicted"/>